<dbReference type="GO" id="GO:0005634">
    <property type="term" value="C:nucleus"/>
    <property type="evidence" value="ECO:0007669"/>
    <property type="project" value="UniProtKB-SubCell"/>
</dbReference>
<keyword evidence="4" id="KW-0238">DNA-binding</keyword>
<evidence type="ECO:0000256" key="3">
    <source>
        <dbReference type="ARBA" id="ARBA00023015"/>
    </source>
</evidence>
<dbReference type="InterPro" id="IPR039218">
    <property type="entry name" value="REM_fam"/>
</dbReference>
<keyword evidence="5" id="KW-0804">Transcription</keyword>
<dbReference type="PANTHER" id="PTHR31674:SF62">
    <property type="entry name" value="B3 DOMAIN-CONTAINING PROTEIN REM14-RELATED"/>
    <property type="match status" value="1"/>
</dbReference>
<feature type="domain" description="TF-B3" evidence="7">
    <location>
        <begin position="1"/>
        <end position="55"/>
    </location>
</feature>
<keyword evidence="3" id="KW-0805">Transcription regulation</keyword>
<evidence type="ECO:0000256" key="4">
    <source>
        <dbReference type="ARBA" id="ARBA00023125"/>
    </source>
</evidence>
<dbReference type="PROSITE" id="PS50863">
    <property type="entry name" value="B3"/>
    <property type="match status" value="2"/>
</dbReference>
<reference evidence="8" key="1">
    <citation type="submission" date="2022-12" db="EMBL/GenBank/DDBJ databases">
        <title>Draft genome assemblies for two species of Escallonia (Escalloniales).</title>
        <authorList>
            <person name="Chanderbali A."/>
            <person name="Dervinis C."/>
            <person name="Anghel I."/>
            <person name="Soltis D."/>
            <person name="Soltis P."/>
            <person name="Zapata F."/>
        </authorList>
    </citation>
    <scope>NUCLEOTIDE SEQUENCE</scope>
    <source>
        <strain evidence="8">UCBG64.0493</strain>
        <tissue evidence="8">Leaf</tissue>
    </source>
</reference>
<evidence type="ECO:0000256" key="2">
    <source>
        <dbReference type="ARBA" id="ARBA00022737"/>
    </source>
</evidence>
<gene>
    <name evidence="8" type="ORF">RJ639_005931</name>
</gene>
<organism evidence="8 9">
    <name type="scientific">Escallonia herrerae</name>
    <dbReference type="NCBI Taxonomy" id="1293975"/>
    <lineage>
        <taxon>Eukaryota</taxon>
        <taxon>Viridiplantae</taxon>
        <taxon>Streptophyta</taxon>
        <taxon>Embryophyta</taxon>
        <taxon>Tracheophyta</taxon>
        <taxon>Spermatophyta</taxon>
        <taxon>Magnoliopsida</taxon>
        <taxon>eudicotyledons</taxon>
        <taxon>Gunneridae</taxon>
        <taxon>Pentapetalae</taxon>
        <taxon>asterids</taxon>
        <taxon>campanulids</taxon>
        <taxon>Escalloniales</taxon>
        <taxon>Escalloniaceae</taxon>
        <taxon>Escallonia</taxon>
    </lineage>
</organism>
<dbReference type="SUPFAM" id="SSF101936">
    <property type="entry name" value="DNA-binding pseudobarrel domain"/>
    <property type="match status" value="3"/>
</dbReference>
<sequence>MLRRGNQTWPVKINDGLFENGWTKFACDNEVEEGYFLVFRHEGHMVFDVMVFEPSSYEKEYQIPVAPCSPSEAKETTPAQSTKEYKFNDPMLDFVERVIQGSNMYRKRKDIMSLGEAKATSSRLRHHPYFLSTVTPDSFNRRYLLIQAKFGRLHGLSYRRCEIILMFENQTSWPATLRYKGSTSLIGRGCREFFIGNGIKEGESFKLELIKNGKKPILNFSRLKKMKVTTCNQGKAINNSTPDCHLSYFESTLTRYNITNSVLYLPNKFTRTNGLNNGVMILRDEKQRSWPVEMRDAGSYVYIGHGWSDFCIANDLNEGDSFKFELIKKGKKPIVKFTVKLAVSTPYWYASGIRVQGA</sequence>
<accession>A0AA89AXN2</accession>
<keyword evidence="2" id="KW-0677">Repeat</keyword>
<comment type="caution">
    <text evidence="8">The sequence shown here is derived from an EMBL/GenBank/DDBJ whole genome shotgun (WGS) entry which is preliminary data.</text>
</comment>
<evidence type="ECO:0000256" key="1">
    <source>
        <dbReference type="ARBA" id="ARBA00004123"/>
    </source>
</evidence>
<dbReference type="InterPro" id="IPR015300">
    <property type="entry name" value="DNA-bd_pseudobarrel_sf"/>
</dbReference>
<proteinExistence type="predicted"/>
<feature type="domain" description="TF-B3" evidence="7">
    <location>
        <begin position="248"/>
        <end position="340"/>
    </location>
</feature>
<dbReference type="InterPro" id="IPR003340">
    <property type="entry name" value="B3_DNA-bd"/>
</dbReference>
<keyword evidence="6" id="KW-0539">Nucleus</keyword>
<evidence type="ECO:0000256" key="5">
    <source>
        <dbReference type="ARBA" id="ARBA00023163"/>
    </source>
</evidence>
<comment type="subcellular location">
    <subcellularLocation>
        <location evidence="1">Nucleus</location>
    </subcellularLocation>
</comment>
<dbReference type="Pfam" id="PF02362">
    <property type="entry name" value="B3"/>
    <property type="match status" value="2"/>
</dbReference>
<evidence type="ECO:0000256" key="6">
    <source>
        <dbReference type="ARBA" id="ARBA00023242"/>
    </source>
</evidence>
<dbReference type="CDD" id="cd10017">
    <property type="entry name" value="B3_DNA"/>
    <property type="match status" value="3"/>
</dbReference>
<dbReference type="GO" id="GO:0003677">
    <property type="term" value="F:DNA binding"/>
    <property type="evidence" value="ECO:0007669"/>
    <property type="project" value="UniProtKB-KW"/>
</dbReference>
<name>A0AA89AXN2_9ASTE</name>
<dbReference type="EMBL" id="JAVXUP010001163">
    <property type="protein sequence ID" value="KAK3015151.1"/>
    <property type="molecule type" value="Genomic_DNA"/>
</dbReference>
<dbReference type="PANTHER" id="PTHR31674">
    <property type="entry name" value="B3 DOMAIN-CONTAINING PROTEIN REM-LIKE 3-RELATED"/>
    <property type="match status" value="1"/>
</dbReference>
<dbReference type="AlphaFoldDB" id="A0AA89AXN2"/>
<dbReference type="SMART" id="SM01019">
    <property type="entry name" value="B3"/>
    <property type="match status" value="2"/>
</dbReference>
<keyword evidence="9" id="KW-1185">Reference proteome</keyword>
<dbReference type="Proteomes" id="UP001188597">
    <property type="component" value="Unassembled WGS sequence"/>
</dbReference>
<evidence type="ECO:0000313" key="8">
    <source>
        <dbReference type="EMBL" id="KAK3015151.1"/>
    </source>
</evidence>
<evidence type="ECO:0000313" key="9">
    <source>
        <dbReference type="Proteomes" id="UP001188597"/>
    </source>
</evidence>
<dbReference type="Gene3D" id="2.40.330.10">
    <property type="entry name" value="DNA-binding pseudobarrel domain"/>
    <property type="match status" value="3"/>
</dbReference>
<protein>
    <recommendedName>
        <fullName evidence="7">TF-B3 domain-containing protein</fullName>
    </recommendedName>
</protein>
<evidence type="ECO:0000259" key="7">
    <source>
        <dbReference type="PROSITE" id="PS50863"/>
    </source>
</evidence>